<proteinExistence type="predicted"/>
<protein>
    <submittedName>
        <fullName evidence="1">Uncharacterized protein</fullName>
    </submittedName>
</protein>
<evidence type="ECO:0000313" key="2">
    <source>
        <dbReference type="Proteomes" id="UP000478064"/>
    </source>
</evidence>
<gene>
    <name evidence="1" type="ORF">GHO27_05925</name>
</gene>
<reference evidence="1 2" key="1">
    <citation type="submission" date="2019-10" db="EMBL/GenBank/DDBJ databases">
        <title>Evaluation of single-gene subtyping targets for Pseudomonas.</title>
        <authorList>
            <person name="Reichler S.J."/>
            <person name="Orsi R.H."/>
            <person name="Wiedmann M."/>
            <person name="Martin N.H."/>
            <person name="Murphy S.I."/>
        </authorList>
    </citation>
    <scope>NUCLEOTIDE SEQUENCE [LARGE SCALE GENOMIC DNA]</scope>
    <source>
        <strain evidence="1 2">FSL R10-1637</strain>
    </source>
</reference>
<dbReference type="EMBL" id="WIVU01000007">
    <property type="protein sequence ID" value="MQU05219.1"/>
    <property type="molecule type" value="Genomic_DNA"/>
</dbReference>
<sequence length="652" mass="72008">METSYDWRFNFTHNADFDYQYGYLAMGTLLNLLYPEQKEIVLSQIISTGGVDWNPTSFRVEVKMPETARLLDGYSYDDGAIKVYVGLDGNTEGGIPTPDSDIYMIPDDGDYTAAIVISNKAIMEKVLSKGFVTMGDAGTGSATAIEIKENTDLYKLEAVQGSLNIQGHWFNDIPGLTAVQIAMLIGKVPVSDIQKAEFSIAMADDQVSAEWKGYQPLTFDYNNSQYIGELNWQKNISGEFLTLSDTEVGLKLKDNSAVDSLLIPGPGMPDEIVEKWLYVSNVYNDNVVKPSVERGLERLISRVPSFNTFALQSVLFKNGNVIALEKAHTPGDMVVFGKFRPGLTSIEMVNAMPHLVVGEVYKFDVNESARGMTLIWSVAPLNTGKEYYEGDIGTINRLTGEYTAPLTITGDYIQVKVTVADEHSDATSVALVSISKDSIQIVPRKFKVDQDGGELRFKALSHNKTEVTRTMPANSVSSCERDPGIIDQWIFKAGKLPFVDPEYPEYGTVAFHLEEVTFSTALATKTAVALVVSKTQSFELSYTLSDDKKTALFIAKSRGVPKECEWVKLFGPGSMSKEGVYTFDPESDDDQSIIVNASLIAEPSFSTADFFSFTNLELLTQQIRSGNAPACVPCDIAAMERHNRINRNLYIK</sequence>
<dbReference type="Proteomes" id="UP000478064">
    <property type="component" value="Unassembled WGS sequence"/>
</dbReference>
<evidence type="ECO:0000313" key="1">
    <source>
        <dbReference type="EMBL" id="MQU05219.1"/>
    </source>
</evidence>
<dbReference type="AlphaFoldDB" id="A0A6L5HPE0"/>
<comment type="caution">
    <text evidence="1">The sequence shown here is derived from an EMBL/GenBank/DDBJ whole genome shotgun (WGS) entry which is preliminary data.</text>
</comment>
<dbReference type="RefSeq" id="WP_194289359.1">
    <property type="nucleotide sequence ID" value="NZ_WIVU01000007.1"/>
</dbReference>
<accession>A0A6L5HPE0</accession>
<organism evidence="1 2">
    <name type="scientific">Pseudomonas helleri</name>
    <dbReference type="NCBI Taxonomy" id="1608996"/>
    <lineage>
        <taxon>Bacteria</taxon>
        <taxon>Pseudomonadati</taxon>
        <taxon>Pseudomonadota</taxon>
        <taxon>Gammaproteobacteria</taxon>
        <taxon>Pseudomonadales</taxon>
        <taxon>Pseudomonadaceae</taxon>
        <taxon>Pseudomonas</taxon>
    </lineage>
</organism>
<name>A0A6L5HPE0_9PSED</name>